<keyword evidence="3" id="KW-1185">Reference proteome</keyword>
<accession>A0A0C2MZX8</accession>
<dbReference type="SUPFAM" id="SSF52540">
    <property type="entry name" value="P-loop containing nucleoside triphosphate hydrolases"/>
    <property type="match status" value="2"/>
</dbReference>
<sequence>MREACLKALRAVIEQLDTNSFHFIAKWTLKTLLPYLSYPSRRDLLCPDELKQYQEIFRCDVGVGGDYSLKDSLKKFPEIDCRVCGTDLFLQILHILFEKYNRTITDVISFDYIKSLCQSSIFFCSFLRIMRLMIKKLGKQSVGEFMIPFFEAELNNHLAFEAIDGRLLAKDELAARVQLLQNFNQIYKLIKPDETATNKFSYSKIRSVFSLPDYFKIKEIEKNHQEEFDKFTTSLIHYRTIMVRDHLRLIPDLVRICCNVGPIPDKITPIVFTLNDLICFDSESYFLTLSNQTLVKLIKITLDRPNPPFSRIIKNIGEKIVFSSKIVLNMVDDTIYRTYKNSEHSFDVTNEQGVLSIRDILSGICFLLFDFNNISSSEVLQQIYSFQKMLTDFTKHFVKIFKSMRKKNPDFIKQALNEVYSFQHHSNAEDIEVIDSMILFYRTRKLILYIGGKLVTICQKLIQFLVNNKTIVRYYASKCLSVALPLLKQKDLYKIFYKSIYPLIGDYDNLIARQGCLDLIYSIIAEYSNKKIDEEFLISMSKHLIIPLLARINDTCPQIRILANYCFSEMIFYAPATITSNECGYQDENSTANLFLLQQLINPSSIPNFSLPFKLPCELREYQQFGVNWLNFLRDLNLNGALCDDMGLGKTLQTLCIISSDHVAKKKISSLIICPKILVYHWRNECKKFIPEHVLKPCVIEEKTQKKCSLILNTHRKDELIIASYDKVKRFAKCFSSITWNYLVLDEAHVIKNVNSQVFKVCKELKARHKLALTGTPIQNDVLELWSIFNFLIPGFLGSITEFKARFRNIIIKSRNIKSEDETVLDVKTVESLHKRCLPFVLRRMKTQVLKDLPPKIIQNIYCKLSPIQSIIYKSITSTEVEDFISEKLEFIDVKKEGIEILLLLKQVCSHVSYFIEDQNDPRLLPYLDGVPLYSPHHNCKLKALKNILQICGFTSQDPDETKLEEEETVYQHKLIIFSQLRQSLNIIESHLLEPYFKKLSWLKLEGSMSNKNRFETVER</sequence>
<dbReference type="GO" id="GO:0017025">
    <property type="term" value="F:TBP-class protein binding"/>
    <property type="evidence" value="ECO:0007669"/>
    <property type="project" value="InterPro"/>
</dbReference>
<proteinExistence type="predicted"/>
<dbReference type="SUPFAM" id="SSF48371">
    <property type="entry name" value="ARM repeat"/>
    <property type="match status" value="1"/>
</dbReference>
<dbReference type="Pfam" id="PF00176">
    <property type="entry name" value="SNF2-rel_dom"/>
    <property type="match status" value="1"/>
</dbReference>
<protein>
    <submittedName>
        <fullName evidence="2">TATA-binding protein-associated factor 172</fullName>
    </submittedName>
</protein>
<evidence type="ECO:0000313" key="3">
    <source>
        <dbReference type="Proteomes" id="UP000031668"/>
    </source>
</evidence>
<dbReference type="PANTHER" id="PTHR36498:SF1">
    <property type="entry name" value="TATA-BINDING PROTEIN-ASSOCIATED FACTOR 172"/>
    <property type="match status" value="1"/>
</dbReference>
<evidence type="ECO:0000313" key="2">
    <source>
        <dbReference type="EMBL" id="KII69650.1"/>
    </source>
</evidence>
<evidence type="ECO:0000259" key="1">
    <source>
        <dbReference type="PROSITE" id="PS51192"/>
    </source>
</evidence>
<dbReference type="EMBL" id="JWZT01002320">
    <property type="protein sequence ID" value="KII69650.1"/>
    <property type="molecule type" value="Genomic_DNA"/>
</dbReference>
<dbReference type="InterPro" id="IPR038718">
    <property type="entry name" value="SNF2-like_sf"/>
</dbReference>
<comment type="caution">
    <text evidence="2">The sequence shown here is derived from an EMBL/GenBank/DDBJ whole genome shotgun (WGS) entry which is preliminary data.</text>
</comment>
<dbReference type="InterPro" id="IPR016024">
    <property type="entry name" value="ARM-type_fold"/>
</dbReference>
<dbReference type="InterPro" id="IPR044972">
    <property type="entry name" value="Mot1"/>
</dbReference>
<dbReference type="InterPro" id="IPR027417">
    <property type="entry name" value="P-loop_NTPase"/>
</dbReference>
<dbReference type="InterPro" id="IPR000330">
    <property type="entry name" value="SNF2_N"/>
</dbReference>
<dbReference type="GO" id="GO:0005524">
    <property type="term" value="F:ATP binding"/>
    <property type="evidence" value="ECO:0007669"/>
    <property type="project" value="InterPro"/>
</dbReference>
<dbReference type="Gene3D" id="3.40.50.10810">
    <property type="entry name" value="Tandem AAA-ATPase domain"/>
    <property type="match status" value="1"/>
</dbReference>
<dbReference type="GO" id="GO:0016887">
    <property type="term" value="F:ATP hydrolysis activity"/>
    <property type="evidence" value="ECO:0007669"/>
    <property type="project" value="InterPro"/>
</dbReference>
<name>A0A0C2MZX8_THEKT</name>
<gene>
    <name evidence="2" type="ORF">RF11_07245</name>
</gene>
<dbReference type="PANTHER" id="PTHR36498">
    <property type="entry name" value="TATA-BINDING PROTEIN-ASSOCIATED FACTOR 172"/>
    <property type="match status" value="1"/>
</dbReference>
<dbReference type="Proteomes" id="UP000031668">
    <property type="component" value="Unassembled WGS sequence"/>
</dbReference>
<dbReference type="PROSITE" id="PS51192">
    <property type="entry name" value="HELICASE_ATP_BIND_1"/>
    <property type="match status" value="1"/>
</dbReference>
<organism evidence="2 3">
    <name type="scientific">Thelohanellus kitauei</name>
    <name type="common">Myxosporean</name>
    <dbReference type="NCBI Taxonomy" id="669202"/>
    <lineage>
        <taxon>Eukaryota</taxon>
        <taxon>Metazoa</taxon>
        <taxon>Cnidaria</taxon>
        <taxon>Myxozoa</taxon>
        <taxon>Myxosporea</taxon>
        <taxon>Bivalvulida</taxon>
        <taxon>Platysporina</taxon>
        <taxon>Myxobolidae</taxon>
        <taxon>Thelohanellus</taxon>
    </lineage>
</organism>
<dbReference type="AlphaFoldDB" id="A0A0C2MZX8"/>
<dbReference type="OrthoDB" id="10252227at2759"/>
<feature type="domain" description="Helicase ATP-binding" evidence="1">
    <location>
        <begin position="631"/>
        <end position="795"/>
    </location>
</feature>
<dbReference type="InterPro" id="IPR014001">
    <property type="entry name" value="Helicase_ATP-bd"/>
</dbReference>
<dbReference type="SMART" id="SM00487">
    <property type="entry name" value="DEXDc"/>
    <property type="match status" value="1"/>
</dbReference>
<dbReference type="Gene3D" id="3.40.50.300">
    <property type="entry name" value="P-loop containing nucleotide triphosphate hydrolases"/>
    <property type="match status" value="1"/>
</dbReference>
<dbReference type="GO" id="GO:0003677">
    <property type="term" value="F:DNA binding"/>
    <property type="evidence" value="ECO:0007669"/>
    <property type="project" value="InterPro"/>
</dbReference>
<reference evidence="2 3" key="1">
    <citation type="journal article" date="2014" name="Genome Biol. Evol.">
        <title>The genome of the myxosporean Thelohanellus kitauei shows adaptations to nutrient acquisition within its fish host.</title>
        <authorList>
            <person name="Yang Y."/>
            <person name="Xiong J."/>
            <person name="Zhou Z."/>
            <person name="Huo F."/>
            <person name="Miao W."/>
            <person name="Ran C."/>
            <person name="Liu Y."/>
            <person name="Zhang J."/>
            <person name="Feng J."/>
            <person name="Wang M."/>
            <person name="Wang M."/>
            <person name="Wang L."/>
            <person name="Yao B."/>
        </authorList>
    </citation>
    <scope>NUCLEOTIDE SEQUENCE [LARGE SCALE GENOMIC DNA]</scope>
    <source>
        <strain evidence="2">Wuqing</strain>
    </source>
</reference>